<dbReference type="Pfam" id="PF08002">
    <property type="entry name" value="DUF1697"/>
    <property type="match status" value="1"/>
</dbReference>
<dbReference type="SUPFAM" id="SSF160379">
    <property type="entry name" value="SP0830-like"/>
    <property type="match status" value="1"/>
</dbReference>
<evidence type="ECO:0000313" key="2">
    <source>
        <dbReference type="Proteomes" id="UP001165381"/>
    </source>
</evidence>
<reference evidence="1" key="1">
    <citation type="submission" date="2022-05" db="EMBL/GenBank/DDBJ databases">
        <authorList>
            <person name="Park J.-S."/>
        </authorList>
    </citation>
    <scope>NUCLEOTIDE SEQUENCE</scope>
    <source>
        <strain evidence="1">2012CJ34-3</strain>
    </source>
</reference>
<proteinExistence type="predicted"/>
<keyword evidence="2" id="KW-1185">Reference proteome</keyword>
<evidence type="ECO:0000313" key="1">
    <source>
        <dbReference type="EMBL" id="MCL6294030.1"/>
    </source>
</evidence>
<sequence>MNTYIALLKGINVGGHKKVPMEELRELLAISGLKNIKTYIQSGNVVFQSSDTSTQNIEKMMQSAIISHFDFEVSVLVRTRKHLQTIFNNCPFSEEKKIKSYFTMLHNLPEEELVKIASEKVYEGEEYYIINDCIYFYCEKGYGKAKFNMNFFERKLKTIGTARNYNTMVKLLAMSLENEKGD</sequence>
<organism evidence="1 2">
    <name type="scientific">Jejuia spongiicola</name>
    <dbReference type="NCBI Taxonomy" id="2942207"/>
    <lineage>
        <taxon>Bacteria</taxon>
        <taxon>Pseudomonadati</taxon>
        <taxon>Bacteroidota</taxon>
        <taxon>Flavobacteriia</taxon>
        <taxon>Flavobacteriales</taxon>
        <taxon>Flavobacteriaceae</taxon>
        <taxon>Jejuia</taxon>
    </lineage>
</organism>
<dbReference type="PANTHER" id="PTHR36439">
    <property type="entry name" value="BLL4334 PROTEIN"/>
    <property type="match status" value="1"/>
</dbReference>
<dbReference type="Gene3D" id="3.30.70.1280">
    <property type="entry name" value="SP0830-like domains"/>
    <property type="match status" value="1"/>
</dbReference>
<dbReference type="PIRSF" id="PIRSF008502">
    <property type="entry name" value="UCP008502"/>
    <property type="match status" value="1"/>
</dbReference>
<dbReference type="RefSeq" id="WP_249972035.1">
    <property type="nucleotide sequence ID" value="NZ_JAMFLZ010000001.1"/>
</dbReference>
<protein>
    <submittedName>
        <fullName evidence="1">DUF1697 domain-containing protein</fullName>
    </submittedName>
</protein>
<dbReference type="InterPro" id="IPR012545">
    <property type="entry name" value="DUF1697"/>
</dbReference>
<dbReference type="EMBL" id="JAMFLZ010000001">
    <property type="protein sequence ID" value="MCL6294030.1"/>
    <property type="molecule type" value="Genomic_DNA"/>
</dbReference>
<dbReference type="Proteomes" id="UP001165381">
    <property type="component" value="Unassembled WGS sequence"/>
</dbReference>
<dbReference type="PANTHER" id="PTHR36439:SF1">
    <property type="entry name" value="DUF1697 DOMAIN-CONTAINING PROTEIN"/>
    <property type="match status" value="1"/>
</dbReference>
<gene>
    <name evidence="1" type="ORF">M3P09_03435</name>
</gene>
<comment type="caution">
    <text evidence="1">The sequence shown here is derived from an EMBL/GenBank/DDBJ whole genome shotgun (WGS) entry which is preliminary data.</text>
</comment>
<name>A0ABT0QAL8_9FLAO</name>
<accession>A0ABT0QAL8</accession>